<dbReference type="InterPro" id="IPR006597">
    <property type="entry name" value="Sel1-like"/>
</dbReference>
<evidence type="ECO:0000313" key="2">
    <source>
        <dbReference type="Proteomes" id="UP000266673"/>
    </source>
</evidence>
<keyword evidence="2" id="KW-1185">Reference proteome</keyword>
<name>A0A397V8T3_9GLOM</name>
<dbReference type="InterPro" id="IPR011990">
    <property type="entry name" value="TPR-like_helical_dom_sf"/>
</dbReference>
<dbReference type="Gene3D" id="1.25.40.10">
    <property type="entry name" value="Tetratricopeptide repeat domain"/>
    <property type="match status" value="1"/>
</dbReference>
<comment type="caution">
    <text evidence="1">The sequence shown here is derived from an EMBL/GenBank/DDBJ whole genome shotgun (WGS) entry which is preliminary data.</text>
</comment>
<accession>A0A397V8T3</accession>
<dbReference type="SMART" id="SM00671">
    <property type="entry name" value="SEL1"/>
    <property type="match status" value="1"/>
</dbReference>
<dbReference type="AlphaFoldDB" id="A0A397V8T3"/>
<dbReference type="OrthoDB" id="2414800at2759"/>
<sequence>MGHVNGIHNIGLCYQNKIGVEKDKHKAFFYFQKSAVMGNISGIYNMADMGHTMGINSLGYCYYHRVRVIKDERYFVDVMDKENEESNIRSRFFNVSDPFEVLDEEFDNNLNSSTRQDVRIERFKDSPDHTYTLSKSDINKHSNTIRNLVINEAVKNYAPVVITSVVKEFAKNDLRLNDSVEYLKGSASLKTDISETLLYLKSEEYHVKHFHISQQIANQEIFEKSGYEVYEGRELVNIEILEQSEEEKSAENRWLTMNELTERLREKYWSVEEKVEPIKRMHLFSSKRSPVSDF</sequence>
<protein>
    <submittedName>
        <fullName evidence="1">Uncharacterized protein</fullName>
    </submittedName>
</protein>
<evidence type="ECO:0000313" key="1">
    <source>
        <dbReference type="EMBL" id="RIB17329.1"/>
    </source>
</evidence>
<dbReference type="EMBL" id="QKWP01000615">
    <property type="protein sequence ID" value="RIB17329.1"/>
    <property type="molecule type" value="Genomic_DNA"/>
</dbReference>
<proteinExistence type="predicted"/>
<dbReference type="SUPFAM" id="SSF81901">
    <property type="entry name" value="HCP-like"/>
    <property type="match status" value="1"/>
</dbReference>
<organism evidence="1 2">
    <name type="scientific">Gigaspora rosea</name>
    <dbReference type="NCBI Taxonomy" id="44941"/>
    <lineage>
        <taxon>Eukaryota</taxon>
        <taxon>Fungi</taxon>
        <taxon>Fungi incertae sedis</taxon>
        <taxon>Mucoromycota</taxon>
        <taxon>Glomeromycotina</taxon>
        <taxon>Glomeromycetes</taxon>
        <taxon>Diversisporales</taxon>
        <taxon>Gigasporaceae</taxon>
        <taxon>Gigaspora</taxon>
    </lineage>
</organism>
<dbReference type="Proteomes" id="UP000266673">
    <property type="component" value="Unassembled WGS sequence"/>
</dbReference>
<gene>
    <name evidence="1" type="ORF">C2G38_2187665</name>
</gene>
<reference evidence="1 2" key="1">
    <citation type="submission" date="2018-06" db="EMBL/GenBank/DDBJ databases">
        <title>Comparative genomics reveals the genomic features of Rhizophagus irregularis, R. cerebriforme, R. diaphanum and Gigaspora rosea, and their symbiotic lifestyle signature.</title>
        <authorList>
            <person name="Morin E."/>
            <person name="San Clemente H."/>
            <person name="Chen E.C.H."/>
            <person name="De La Providencia I."/>
            <person name="Hainaut M."/>
            <person name="Kuo A."/>
            <person name="Kohler A."/>
            <person name="Murat C."/>
            <person name="Tang N."/>
            <person name="Roy S."/>
            <person name="Loubradou J."/>
            <person name="Henrissat B."/>
            <person name="Grigoriev I.V."/>
            <person name="Corradi N."/>
            <person name="Roux C."/>
            <person name="Martin F.M."/>
        </authorList>
    </citation>
    <scope>NUCLEOTIDE SEQUENCE [LARGE SCALE GENOMIC DNA]</scope>
    <source>
        <strain evidence="1 2">DAOM 194757</strain>
    </source>
</reference>